<proteinExistence type="predicted"/>
<dbReference type="Proteomes" id="UP000824115">
    <property type="component" value="Unassembled WGS sequence"/>
</dbReference>
<accession>A0A9D2K957</accession>
<keyword evidence="1" id="KW-0472">Membrane</keyword>
<comment type="caution">
    <text evidence="2">The sequence shown here is derived from an EMBL/GenBank/DDBJ whole genome shotgun (WGS) entry which is preliminary data.</text>
</comment>
<keyword evidence="1" id="KW-0812">Transmembrane</keyword>
<feature type="transmembrane region" description="Helical" evidence="1">
    <location>
        <begin position="150"/>
        <end position="170"/>
    </location>
</feature>
<dbReference type="EMBL" id="DXAW01000114">
    <property type="protein sequence ID" value="HIZ86163.1"/>
    <property type="molecule type" value="Genomic_DNA"/>
</dbReference>
<feature type="transmembrane region" description="Helical" evidence="1">
    <location>
        <begin position="38"/>
        <end position="64"/>
    </location>
</feature>
<reference evidence="2" key="2">
    <citation type="submission" date="2021-04" db="EMBL/GenBank/DDBJ databases">
        <authorList>
            <person name="Gilroy R."/>
        </authorList>
    </citation>
    <scope>NUCLEOTIDE SEQUENCE</scope>
    <source>
        <strain evidence="2">Gambia16-554</strain>
    </source>
</reference>
<feature type="transmembrane region" description="Helical" evidence="1">
    <location>
        <begin position="213"/>
        <end position="232"/>
    </location>
</feature>
<organism evidence="2 3">
    <name type="scientific">Candidatus Coprenecus stercoravium</name>
    <dbReference type="NCBI Taxonomy" id="2840735"/>
    <lineage>
        <taxon>Bacteria</taxon>
        <taxon>Pseudomonadati</taxon>
        <taxon>Bacteroidota</taxon>
        <taxon>Bacteroidia</taxon>
        <taxon>Bacteroidales</taxon>
        <taxon>Rikenellaceae</taxon>
        <taxon>Rikenellaceae incertae sedis</taxon>
        <taxon>Candidatus Coprenecus</taxon>
    </lineage>
</organism>
<name>A0A9D2K957_9BACT</name>
<feature type="transmembrane region" description="Helical" evidence="1">
    <location>
        <begin position="110"/>
        <end position="129"/>
    </location>
</feature>
<dbReference type="AlphaFoldDB" id="A0A9D2K957"/>
<sequence>MWQNAVTDGSVEGLWPGSQLQHYVLPSAVESGIQGGQYFVWTILFLIVFGLVFRRPFSVFFTWMGGFFKSPVRRTYFDTSPAVRYGLLLSFVITLPISAFLVYGTQAVEAPYYVILGCICAYFALRFIVTSGISYVSGEDGFVTAVNRMSCVSFMTAVMVFCVIYILGMFMPDLFPVLTDKVAPAVSGVLVFLYLTEQLRIIFAFKEPLLMSILYLCTLEILPIAIAVATILKF</sequence>
<evidence type="ECO:0000313" key="2">
    <source>
        <dbReference type="EMBL" id="HIZ86163.1"/>
    </source>
</evidence>
<feature type="transmembrane region" description="Helical" evidence="1">
    <location>
        <begin position="85"/>
        <end position="104"/>
    </location>
</feature>
<feature type="transmembrane region" description="Helical" evidence="1">
    <location>
        <begin position="182"/>
        <end position="201"/>
    </location>
</feature>
<reference evidence="2" key="1">
    <citation type="journal article" date="2021" name="PeerJ">
        <title>Extensive microbial diversity within the chicken gut microbiome revealed by metagenomics and culture.</title>
        <authorList>
            <person name="Gilroy R."/>
            <person name="Ravi A."/>
            <person name="Getino M."/>
            <person name="Pursley I."/>
            <person name="Horton D.L."/>
            <person name="Alikhan N.F."/>
            <person name="Baker D."/>
            <person name="Gharbi K."/>
            <person name="Hall N."/>
            <person name="Watson M."/>
            <person name="Adriaenssens E.M."/>
            <person name="Foster-Nyarko E."/>
            <person name="Jarju S."/>
            <person name="Secka A."/>
            <person name="Antonio M."/>
            <person name="Oren A."/>
            <person name="Chaudhuri R.R."/>
            <person name="La Ragione R."/>
            <person name="Hildebrand F."/>
            <person name="Pallen M.J."/>
        </authorList>
    </citation>
    <scope>NUCLEOTIDE SEQUENCE</scope>
    <source>
        <strain evidence="2">Gambia16-554</strain>
    </source>
</reference>
<evidence type="ECO:0000313" key="3">
    <source>
        <dbReference type="Proteomes" id="UP000824115"/>
    </source>
</evidence>
<keyword evidence="1" id="KW-1133">Transmembrane helix</keyword>
<gene>
    <name evidence="2" type="ORF">IAC04_06705</name>
</gene>
<evidence type="ECO:0000256" key="1">
    <source>
        <dbReference type="SAM" id="Phobius"/>
    </source>
</evidence>
<protein>
    <submittedName>
        <fullName evidence="2">DUF4271 domain-containing protein</fullName>
    </submittedName>
</protein>